<dbReference type="RefSeq" id="WP_284206365.1">
    <property type="nucleotide sequence ID" value="NZ_BSSU01000002.1"/>
</dbReference>
<organism evidence="1 2">
    <name type="scientific">Thalassotalea eurytherma</name>
    <dbReference type="NCBI Taxonomy" id="1144278"/>
    <lineage>
        <taxon>Bacteria</taxon>
        <taxon>Pseudomonadati</taxon>
        <taxon>Pseudomonadota</taxon>
        <taxon>Gammaproteobacteria</taxon>
        <taxon>Alteromonadales</taxon>
        <taxon>Colwelliaceae</taxon>
        <taxon>Thalassotalea</taxon>
    </lineage>
</organism>
<proteinExistence type="predicted"/>
<comment type="caution">
    <text evidence="1">The sequence shown here is derived from an EMBL/GenBank/DDBJ whole genome shotgun (WGS) entry which is preliminary data.</text>
</comment>
<evidence type="ECO:0000313" key="1">
    <source>
        <dbReference type="EMBL" id="GLX81042.1"/>
    </source>
</evidence>
<protein>
    <submittedName>
        <fullName evidence="1">Uncharacterized protein</fullName>
    </submittedName>
</protein>
<accession>A0ABQ6GYU0</accession>
<reference evidence="1 2" key="1">
    <citation type="submission" date="2023-03" db="EMBL/GenBank/DDBJ databases">
        <title>Draft genome sequence of Thalassotalea eurytherma JCM 18482T.</title>
        <authorList>
            <person name="Sawabe T."/>
        </authorList>
    </citation>
    <scope>NUCLEOTIDE SEQUENCE [LARGE SCALE GENOMIC DNA]</scope>
    <source>
        <strain evidence="1 2">JCM 18482</strain>
    </source>
</reference>
<name>A0ABQ6GYU0_9GAMM</name>
<gene>
    <name evidence="1" type="ORF">theurythT_04940</name>
</gene>
<dbReference type="Proteomes" id="UP001157133">
    <property type="component" value="Unassembled WGS sequence"/>
</dbReference>
<dbReference type="EMBL" id="BSSU01000002">
    <property type="protein sequence ID" value="GLX81042.1"/>
    <property type="molecule type" value="Genomic_DNA"/>
</dbReference>
<evidence type="ECO:0000313" key="2">
    <source>
        <dbReference type="Proteomes" id="UP001157133"/>
    </source>
</evidence>
<keyword evidence="2" id="KW-1185">Reference proteome</keyword>
<sequence length="218" mass="25008">MQQLSKHPNLKEINAYKRKLNWGEVPAIYHMVASSVGEVDGILSHGFDSAYKQILNPNNWNLSLLDGERLPTGETVVNRKPQIALRHTYNQMGYELHCFPIALNEKVNRTLVKSPHCPFKEWHPETMRMLFRINSLPSFLFFTHENGDDADVALVKYAYITVSRLIKILEEKFDIIEMRGYSIVEFYKEVDVRVRGSSSGYSEITSGLIETPDDSADI</sequence>